<evidence type="ECO:0000256" key="3">
    <source>
        <dbReference type="ARBA" id="ARBA00023235"/>
    </source>
</evidence>
<keyword evidence="5" id="KW-1185">Reference proteome</keyword>
<dbReference type="PANTHER" id="PTHR43684:SF1">
    <property type="entry name" value="ENOYL-COA DELTA ISOMERASE 2"/>
    <property type="match status" value="1"/>
</dbReference>
<dbReference type="InterPro" id="IPR051053">
    <property type="entry name" value="ECH/Chromodomain_protein"/>
</dbReference>
<evidence type="ECO:0000256" key="1">
    <source>
        <dbReference type="ARBA" id="ARBA00004275"/>
    </source>
</evidence>
<comment type="caution">
    <text evidence="4">The sequence shown here is derived from an EMBL/GenBank/DDBJ whole genome shotgun (WGS) entry which is preliminary data.</text>
</comment>
<dbReference type="InterPro" id="IPR029045">
    <property type="entry name" value="ClpP/crotonase-like_dom_sf"/>
</dbReference>
<evidence type="ECO:0000256" key="2">
    <source>
        <dbReference type="ARBA" id="ARBA00023140"/>
    </source>
</evidence>
<dbReference type="Gene3D" id="3.90.226.10">
    <property type="entry name" value="2-enoyl-CoA Hydratase, Chain A, domain 1"/>
    <property type="match status" value="1"/>
</dbReference>
<dbReference type="SUPFAM" id="SSF52096">
    <property type="entry name" value="ClpP/crotonase"/>
    <property type="match status" value="1"/>
</dbReference>
<comment type="subcellular location">
    <subcellularLocation>
        <location evidence="1">Peroxisome</location>
    </subcellularLocation>
</comment>
<sequence>MTISSSCADIAIEQRGQVLELHMQRPERKNALTHAMYTALNAALRAADEDSSVRVVLITGTDDCFTAGNDMSDFLQHPPSGPDAPVMQFLELLRTFRKPLVAAVNGAAIGVGTTMLLHCDLVYCGRSARLQMPFVSLGLCPEAGSSFLLAQAIGPAKAAELLLLAETITGERALELGIANGVCDDANYLAKARGAAERLAAMPPASVRLTKELMRAPHAEVLAAQMAREGAEFVQRLTSPEAREAMTAFVEKRAPDFSRFD</sequence>
<dbReference type="Proteomes" id="UP001562065">
    <property type="component" value="Unassembled WGS sequence"/>
</dbReference>
<evidence type="ECO:0000313" key="5">
    <source>
        <dbReference type="Proteomes" id="UP001562065"/>
    </source>
</evidence>
<protein>
    <submittedName>
        <fullName evidence="4">Enoyl-CoA hydratase</fullName>
    </submittedName>
</protein>
<proteinExistence type="predicted"/>
<keyword evidence="2" id="KW-0576">Peroxisome</keyword>
<dbReference type="EMBL" id="JBGCUO010000002">
    <property type="protein sequence ID" value="MEY1662873.1"/>
    <property type="molecule type" value="Genomic_DNA"/>
</dbReference>
<dbReference type="InterPro" id="IPR001753">
    <property type="entry name" value="Enoyl-CoA_hydra/iso"/>
</dbReference>
<evidence type="ECO:0000313" key="4">
    <source>
        <dbReference type="EMBL" id="MEY1662873.1"/>
    </source>
</evidence>
<keyword evidence="3" id="KW-0413">Isomerase</keyword>
<organism evidence="4 5">
    <name type="scientific">Isoalcanivorax beigongshangi</name>
    <dbReference type="NCBI Taxonomy" id="3238810"/>
    <lineage>
        <taxon>Bacteria</taxon>
        <taxon>Pseudomonadati</taxon>
        <taxon>Pseudomonadota</taxon>
        <taxon>Gammaproteobacteria</taxon>
        <taxon>Oceanospirillales</taxon>
        <taxon>Alcanivoracaceae</taxon>
        <taxon>Isoalcanivorax</taxon>
    </lineage>
</organism>
<gene>
    <name evidence="4" type="ORF">AB5I84_11995</name>
</gene>
<reference evidence="4 5" key="1">
    <citation type="submission" date="2024-07" db="EMBL/GenBank/DDBJ databases">
        <authorList>
            <person name="Ren Q."/>
        </authorList>
    </citation>
    <scope>NUCLEOTIDE SEQUENCE [LARGE SCALE GENOMIC DNA]</scope>
    <source>
        <strain evidence="4 5">REN37</strain>
    </source>
</reference>
<dbReference type="RefSeq" id="WP_369456145.1">
    <property type="nucleotide sequence ID" value="NZ_JBGCUO010000002.1"/>
</dbReference>
<name>A0ABV4AJ83_9GAMM</name>
<dbReference type="PANTHER" id="PTHR43684">
    <property type="match status" value="1"/>
</dbReference>
<dbReference type="CDD" id="cd06558">
    <property type="entry name" value="crotonase-like"/>
    <property type="match status" value="1"/>
</dbReference>
<accession>A0ABV4AJ83</accession>
<dbReference type="Pfam" id="PF00378">
    <property type="entry name" value="ECH_1"/>
    <property type="match status" value="1"/>
</dbReference>